<sequence length="416" mass="47487">MSHFTDFQIRRFRFIFNQHSEGAITNAVVTKTNVSNESTDQNSSTNYPLNHQNGINSNATTFDNDASWLLKISFKLTAMELVQLMPRFGPQINIVQARDFIYEYDTSCTGCLDFDDFIEFLGDYQAILHVKREKAVKYYTERSNAAQTPDVPGGRPWDVNDPVSHDNSKVLIARHFIKKFPDPIQYLASLYLDDPEFFFTKTESLTTQIMNTGIINDMNILKRSILVRVYAARNLVSFARIKKRTKKGIEFASLDAMIRIEVAGIVQQTSAVMGTVKPDWDQDLKFDITIPPGETHDVMQWVDRQVMVISLLDLQDSQFSAVNTEVIAQSSIPLLKILMSVKKPMWQVVKLNPVDCVTDVAILPCLELSIADNTREQWAWAKIMDAYSPPEEVWFQKHPLKVINDLKAFQKGSNRS</sequence>
<dbReference type="SMART" id="SM00239">
    <property type="entry name" value="C2"/>
    <property type="match status" value="1"/>
</dbReference>
<dbReference type="PROSITE" id="PS00018">
    <property type="entry name" value="EF_HAND_1"/>
    <property type="match status" value="1"/>
</dbReference>
<feature type="domain" description="C2" evidence="2">
    <location>
        <begin position="206"/>
        <end position="347"/>
    </location>
</feature>
<comment type="caution">
    <text evidence="3">The sequence shown here is derived from an EMBL/GenBank/DDBJ whole genome shotgun (WGS) entry which is preliminary data.</text>
</comment>
<accession>A0AAD5SRG2</accession>
<dbReference type="InterPro" id="IPR018247">
    <property type="entry name" value="EF_Hand_1_Ca_BS"/>
</dbReference>
<evidence type="ECO:0000256" key="1">
    <source>
        <dbReference type="ARBA" id="ARBA00022837"/>
    </source>
</evidence>
<evidence type="ECO:0000259" key="2">
    <source>
        <dbReference type="PROSITE" id="PS50004"/>
    </source>
</evidence>
<evidence type="ECO:0000313" key="3">
    <source>
        <dbReference type="EMBL" id="KAJ3096131.1"/>
    </source>
</evidence>
<keyword evidence="4" id="KW-1185">Reference proteome</keyword>
<keyword evidence="1" id="KW-0106">Calcium</keyword>
<organism evidence="3 4">
    <name type="scientific">Physocladia obscura</name>
    <dbReference type="NCBI Taxonomy" id="109957"/>
    <lineage>
        <taxon>Eukaryota</taxon>
        <taxon>Fungi</taxon>
        <taxon>Fungi incertae sedis</taxon>
        <taxon>Chytridiomycota</taxon>
        <taxon>Chytridiomycota incertae sedis</taxon>
        <taxon>Chytridiomycetes</taxon>
        <taxon>Chytridiales</taxon>
        <taxon>Chytriomycetaceae</taxon>
        <taxon>Physocladia</taxon>
    </lineage>
</organism>
<proteinExistence type="predicted"/>
<evidence type="ECO:0000313" key="4">
    <source>
        <dbReference type="Proteomes" id="UP001211907"/>
    </source>
</evidence>
<dbReference type="InterPro" id="IPR035892">
    <property type="entry name" value="C2_domain_sf"/>
</dbReference>
<dbReference type="InterPro" id="IPR011992">
    <property type="entry name" value="EF-hand-dom_pair"/>
</dbReference>
<dbReference type="AlphaFoldDB" id="A0AAD5SRG2"/>
<protein>
    <recommendedName>
        <fullName evidence="2">C2 domain-containing protein</fullName>
    </recommendedName>
</protein>
<dbReference type="PROSITE" id="PS50004">
    <property type="entry name" value="C2"/>
    <property type="match status" value="1"/>
</dbReference>
<dbReference type="SUPFAM" id="SSF49562">
    <property type="entry name" value="C2 domain (Calcium/lipid-binding domain, CaLB)"/>
    <property type="match status" value="1"/>
</dbReference>
<reference evidence="3" key="1">
    <citation type="submission" date="2020-05" db="EMBL/GenBank/DDBJ databases">
        <title>Phylogenomic resolution of chytrid fungi.</title>
        <authorList>
            <person name="Stajich J.E."/>
            <person name="Amses K."/>
            <person name="Simmons R."/>
            <person name="Seto K."/>
            <person name="Myers J."/>
            <person name="Bonds A."/>
            <person name="Quandt C.A."/>
            <person name="Barry K."/>
            <person name="Liu P."/>
            <person name="Grigoriev I."/>
            <person name="Longcore J.E."/>
            <person name="James T.Y."/>
        </authorList>
    </citation>
    <scope>NUCLEOTIDE SEQUENCE</scope>
    <source>
        <strain evidence="3">JEL0513</strain>
    </source>
</reference>
<dbReference type="Proteomes" id="UP001211907">
    <property type="component" value="Unassembled WGS sequence"/>
</dbReference>
<dbReference type="SUPFAM" id="SSF47473">
    <property type="entry name" value="EF-hand"/>
    <property type="match status" value="1"/>
</dbReference>
<dbReference type="EMBL" id="JADGJH010002628">
    <property type="protein sequence ID" value="KAJ3096131.1"/>
    <property type="molecule type" value="Genomic_DNA"/>
</dbReference>
<gene>
    <name evidence="3" type="ORF">HK100_005639</name>
</gene>
<dbReference type="Gene3D" id="2.60.40.150">
    <property type="entry name" value="C2 domain"/>
    <property type="match status" value="1"/>
</dbReference>
<name>A0AAD5SRG2_9FUNG</name>
<dbReference type="InterPro" id="IPR000008">
    <property type="entry name" value="C2_dom"/>
</dbReference>